<name>A0A837DDQ0_9PSEU</name>
<dbReference type="GO" id="GO:0006801">
    <property type="term" value="P:superoxide metabolic process"/>
    <property type="evidence" value="ECO:0007669"/>
    <property type="project" value="InterPro"/>
</dbReference>
<proteinExistence type="inferred from homology"/>
<dbReference type="InterPro" id="IPR036423">
    <property type="entry name" value="SOD-like_Cu/Zn_dom_sf"/>
</dbReference>
<dbReference type="Gene3D" id="2.60.40.200">
    <property type="entry name" value="Superoxide dismutase, copper/zinc binding domain"/>
    <property type="match status" value="1"/>
</dbReference>
<keyword evidence="3" id="KW-0732">Signal</keyword>
<dbReference type="GO" id="GO:0046872">
    <property type="term" value="F:metal ion binding"/>
    <property type="evidence" value="ECO:0007669"/>
    <property type="project" value="InterPro"/>
</dbReference>
<protein>
    <recommendedName>
        <fullName evidence="4">Superoxide dismutase copper/zinc binding domain-containing protein</fullName>
    </recommendedName>
</protein>
<evidence type="ECO:0000313" key="5">
    <source>
        <dbReference type="EMBL" id="KHF44494.1"/>
    </source>
</evidence>
<dbReference type="SUPFAM" id="SSF49329">
    <property type="entry name" value="Cu,Zn superoxide dismutase-like"/>
    <property type="match status" value="1"/>
</dbReference>
<dbReference type="EMBL" id="JRZE01000003">
    <property type="protein sequence ID" value="KHF44494.1"/>
    <property type="molecule type" value="Genomic_DNA"/>
</dbReference>
<evidence type="ECO:0000256" key="1">
    <source>
        <dbReference type="ARBA" id="ARBA00010457"/>
    </source>
</evidence>
<sequence>MRTRKTATVLAALVTAATVSTISAPAVTAAQGQLRASVTMDVFKTDHRSGAVTYDTELVPAGSLALVTSVSSDSIGTTTELQVMGLVPDREYGAHVHVNPCGRSGDDAGPHYQHKLDPNQPSTDPAYANPENEIWLDFTTDGKGAASVRSKVDWTFHDDRKPASVVIHERHTSTGEGEAGTAGARLACITVSF</sequence>
<dbReference type="RefSeq" id="WP_015788011.1">
    <property type="nucleotide sequence ID" value="NZ_CALJZO010000057.1"/>
</dbReference>
<feature type="region of interest" description="Disordered" evidence="2">
    <location>
        <begin position="104"/>
        <end position="129"/>
    </location>
</feature>
<organism evidence="5 6">
    <name type="scientific">Saccharomonospora viridis</name>
    <dbReference type="NCBI Taxonomy" id="1852"/>
    <lineage>
        <taxon>Bacteria</taxon>
        <taxon>Bacillati</taxon>
        <taxon>Actinomycetota</taxon>
        <taxon>Actinomycetes</taxon>
        <taxon>Pseudonocardiales</taxon>
        <taxon>Pseudonocardiaceae</taxon>
        <taxon>Saccharomonospora</taxon>
    </lineage>
</organism>
<dbReference type="Proteomes" id="UP000030848">
    <property type="component" value="Unassembled WGS sequence"/>
</dbReference>
<evidence type="ECO:0000256" key="3">
    <source>
        <dbReference type="SAM" id="SignalP"/>
    </source>
</evidence>
<feature type="compositionally biased region" description="Basic and acidic residues" evidence="2">
    <location>
        <begin position="104"/>
        <end position="117"/>
    </location>
</feature>
<feature type="chain" id="PRO_5032744907" description="Superoxide dismutase copper/zinc binding domain-containing protein" evidence="3">
    <location>
        <begin position="30"/>
        <end position="193"/>
    </location>
</feature>
<reference evidence="5 6" key="1">
    <citation type="submission" date="2014-10" db="EMBL/GenBank/DDBJ databases">
        <title>Genome sequence of Micropolyspora internatus JCM3315.</title>
        <authorList>
            <person name="Shin S.-K."/>
            <person name="Yi H."/>
        </authorList>
    </citation>
    <scope>NUCLEOTIDE SEQUENCE [LARGE SCALE GENOMIC DNA]</scope>
    <source>
        <strain evidence="5 6">JCM 3315</strain>
    </source>
</reference>
<dbReference type="OMA" id="AGPHYQN"/>
<comment type="caution">
    <text evidence="5">The sequence shown here is derived from an EMBL/GenBank/DDBJ whole genome shotgun (WGS) entry which is preliminary data.</text>
</comment>
<feature type="signal peptide" evidence="3">
    <location>
        <begin position="1"/>
        <end position="29"/>
    </location>
</feature>
<gene>
    <name evidence="5" type="ORF">MINT15_13760</name>
</gene>
<evidence type="ECO:0000313" key="6">
    <source>
        <dbReference type="Proteomes" id="UP000030848"/>
    </source>
</evidence>
<dbReference type="InterPro" id="IPR001424">
    <property type="entry name" value="SOD_Cu_Zn_dom"/>
</dbReference>
<dbReference type="Pfam" id="PF00080">
    <property type="entry name" value="Sod_Cu"/>
    <property type="match status" value="1"/>
</dbReference>
<dbReference type="AlphaFoldDB" id="A0A837DDQ0"/>
<dbReference type="OrthoDB" id="3297424at2"/>
<comment type="similarity">
    <text evidence="1">Belongs to the Cu-Zn superoxide dismutase family.</text>
</comment>
<evidence type="ECO:0000256" key="2">
    <source>
        <dbReference type="SAM" id="MobiDB-lite"/>
    </source>
</evidence>
<feature type="domain" description="Superoxide dismutase copper/zinc binding" evidence="4">
    <location>
        <begin position="75"/>
        <end position="188"/>
    </location>
</feature>
<evidence type="ECO:0000259" key="4">
    <source>
        <dbReference type="Pfam" id="PF00080"/>
    </source>
</evidence>
<accession>A0A837DDQ0</accession>